<protein>
    <recommendedName>
        <fullName evidence="4">Tetratricopeptide repeat protein</fullName>
    </recommendedName>
</protein>
<dbReference type="RefSeq" id="WP_144568069.1">
    <property type="nucleotide sequence ID" value="NZ_VIVN01000020.1"/>
</dbReference>
<evidence type="ECO:0000256" key="1">
    <source>
        <dbReference type="SAM" id="Phobius"/>
    </source>
</evidence>
<feature type="transmembrane region" description="Helical" evidence="1">
    <location>
        <begin position="6"/>
        <end position="24"/>
    </location>
</feature>
<comment type="caution">
    <text evidence="2">The sequence shown here is derived from an EMBL/GenBank/DDBJ whole genome shotgun (WGS) entry which is preliminary data.</text>
</comment>
<accession>A0A561CLX0</accession>
<keyword evidence="3" id="KW-1185">Reference proteome</keyword>
<reference evidence="2 3" key="1">
    <citation type="submission" date="2019-06" db="EMBL/GenBank/DDBJ databases">
        <title>Sorghum-associated microbial communities from plants grown in Nebraska, USA.</title>
        <authorList>
            <person name="Schachtman D."/>
        </authorList>
    </citation>
    <scope>NUCLEOTIDE SEQUENCE [LARGE SCALE GENOMIC DNA]</scope>
    <source>
        <strain evidence="2 3">2482</strain>
    </source>
</reference>
<dbReference type="AlphaFoldDB" id="A0A561CLX0"/>
<evidence type="ECO:0000313" key="2">
    <source>
        <dbReference type="EMBL" id="TWD92233.1"/>
    </source>
</evidence>
<name>A0A561CLX0_9BACI</name>
<dbReference type="EMBL" id="VIVN01000020">
    <property type="protein sequence ID" value="TWD92233.1"/>
    <property type="molecule type" value="Genomic_DNA"/>
</dbReference>
<keyword evidence="1" id="KW-0812">Transmembrane</keyword>
<evidence type="ECO:0008006" key="4">
    <source>
        <dbReference type="Google" id="ProtNLM"/>
    </source>
</evidence>
<evidence type="ECO:0000313" key="3">
    <source>
        <dbReference type="Proteomes" id="UP000319671"/>
    </source>
</evidence>
<dbReference type="Proteomes" id="UP000319671">
    <property type="component" value="Unassembled WGS sequence"/>
</dbReference>
<organism evidence="2 3">
    <name type="scientific">Neobacillus bataviensis</name>
    <dbReference type="NCBI Taxonomy" id="220685"/>
    <lineage>
        <taxon>Bacteria</taxon>
        <taxon>Bacillati</taxon>
        <taxon>Bacillota</taxon>
        <taxon>Bacilli</taxon>
        <taxon>Bacillales</taxon>
        <taxon>Bacillaceae</taxon>
        <taxon>Neobacillus</taxon>
    </lineage>
</organism>
<sequence length="216" mass="25924">MTNYLVPSLFFICIFASFIYKKVITKKYLSLLMEYKLYKKEEEYMELLSSVPIKLYFSSKTIMVLKIKYYLDTNQYDQIKEITEQLRKSNFKMKDLVSIFLTVYAYYLDFGHRNDALEIYHFLINHIDEESNQELYRELNELKTIYIDHDRNYIGVLEKKIEKTKVLPEAVILYFRLAKLYEFLGDVDQTKLLLQRAKSLSESQGQMKQLERLIGT</sequence>
<keyword evidence="1" id="KW-0472">Membrane</keyword>
<gene>
    <name evidence="2" type="ORF">FB550_12045</name>
</gene>
<keyword evidence="1" id="KW-1133">Transmembrane helix</keyword>
<proteinExistence type="predicted"/>